<keyword evidence="3" id="KW-1185">Reference proteome</keyword>
<dbReference type="Proteomes" id="UP000026960">
    <property type="component" value="Chromosome 11"/>
</dbReference>
<proteinExistence type="predicted"/>
<dbReference type="AlphaFoldDB" id="A0A0D3HM13"/>
<dbReference type="PaxDb" id="65489-OBART11G14090.1"/>
<feature type="region of interest" description="Disordered" evidence="1">
    <location>
        <begin position="76"/>
        <end position="96"/>
    </location>
</feature>
<organism evidence="2">
    <name type="scientific">Oryza barthii</name>
    <dbReference type="NCBI Taxonomy" id="65489"/>
    <lineage>
        <taxon>Eukaryota</taxon>
        <taxon>Viridiplantae</taxon>
        <taxon>Streptophyta</taxon>
        <taxon>Embryophyta</taxon>
        <taxon>Tracheophyta</taxon>
        <taxon>Spermatophyta</taxon>
        <taxon>Magnoliopsida</taxon>
        <taxon>Liliopsida</taxon>
        <taxon>Poales</taxon>
        <taxon>Poaceae</taxon>
        <taxon>BOP clade</taxon>
        <taxon>Oryzoideae</taxon>
        <taxon>Oryzeae</taxon>
        <taxon>Oryzinae</taxon>
        <taxon>Oryza</taxon>
    </lineage>
</organism>
<evidence type="ECO:0000256" key="1">
    <source>
        <dbReference type="SAM" id="MobiDB-lite"/>
    </source>
</evidence>
<reference evidence="2" key="1">
    <citation type="journal article" date="2009" name="Rice">
        <title>De Novo Next Generation Sequencing of Plant Genomes.</title>
        <authorList>
            <person name="Rounsley S."/>
            <person name="Marri P.R."/>
            <person name="Yu Y."/>
            <person name="He R."/>
            <person name="Sisneros N."/>
            <person name="Goicoechea J.L."/>
            <person name="Lee S.J."/>
            <person name="Angelova A."/>
            <person name="Kudrna D."/>
            <person name="Luo M."/>
            <person name="Affourtit J."/>
            <person name="Desany B."/>
            <person name="Knight J."/>
            <person name="Niazi F."/>
            <person name="Egholm M."/>
            <person name="Wing R.A."/>
        </authorList>
    </citation>
    <scope>NUCLEOTIDE SEQUENCE [LARGE SCALE GENOMIC DNA]</scope>
    <source>
        <strain evidence="2">cv. IRGC 105608</strain>
    </source>
</reference>
<protein>
    <submittedName>
        <fullName evidence="2">Uncharacterized protein</fullName>
    </submittedName>
</protein>
<sequence>MRPTQPGDPTSPRLQRKHIVYLGRIDVTVNFVHGPRARGEVITLDVVDNTYKYNVIFGRRPSTAYVLSPPQLPLHENPRIEGAHHDLRGLDTHPED</sequence>
<reference evidence="2" key="2">
    <citation type="submission" date="2015-03" db="UniProtKB">
        <authorList>
            <consortium name="EnsemblPlants"/>
        </authorList>
    </citation>
    <scope>IDENTIFICATION</scope>
</reference>
<evidence type="ECO:0000313" key="2">
    <source>
        <dbReference type="EnsemblPlants" id="OBART11G14090.1"/>
    </source>
</evidence>
<dbReference type="EnsemblPlants" id="OBART11G14090.1">
    <property type="protein sequence ID" value="OBART11G14090.1"/>
    <property type="gene ID" value="OBART11G14090"/>
</dbReference>
<accession>A0A0D3HM13</accession>
<dbReference type="HOGENOM" id="CLU_2363024_0_0_1"/>
<name>A0A0D3HM13_9ORYZ</name>
<evidence type="ECO:0000313" key="3">
    <source>
        <dbReference type="Proteomes" id="UP000026960"/>
    </source>
</evidence>
<dbReference type="Gramene" id="OBART11G14090.1">
    <property type="protein sequence ID" value="OBART11G14090.1"/>
    <property type="gene ID" value="OBART11G14090"/>
</dbReference>